<dbReference type="Gene3D" id="3.40.50.300">
    <property type="entry name" value="P-loop containing nucleotide triphosphate hydrolases"/>
    <property type="match status" value="1"/>
</dbReference>
<dbReference type="SUPFAM" id="SSF52540">
    <property type="entry name" value="P-loop containing nucleoside triphosphate hydrolases"/>
    <property type="match status" value="1"/>
</dbReference>
<proteinExistence type="predicted"/>
<gene>
    <name evidence="1" type="ORF">GCM10010961_07300</name>
</gene>
<reference evidence="1" key="1">
    <citation type="journal article" date="2014" name="Int. J. Syst. Evol. Microbiol.">
        <title>Complete genome sequence of Corynebacterium casei LMG S-19264T (=DSM 44701T), isolated from a smear-ripened cheese.</title>
        <authorList>
            <consortium name="US DOE Joint Genome Institute (JGI-PGF)"/>
            <person name="Walter F."/>
            <person name="Albersmeier A."/>
            <person name="Kalinowski J."/>
            <person name="Ruckert C."/>
        </authorList>
    </citation>
    <scope>NUCLEOTIDE SEQUENCE</scope>
    <source>
        <strain evidence="1">CGMCC 1.7081</strain>
    </source>
</reference>
<name>A0A8J3H3U8_9RHOB</name>
<evidence type="ECO:0000313" key="2">
    <source>
        <dbReference type="Proteomes" id="UP000611500"/>
    </source>
</evidence>
<comment type="caution">
    <text evidence="1">The sequence shown here is derived from an EMBL/GenBank/DDBJ whole genome shotgun (WGS) entry which is preliminary data.</text>
</comment>
<evidence type="ECO:0008006" key="3">
    <source>
        <dbReference type="Google" id="ProtNLM"/>
    </source>
</evidence>
<accession>A0A8J3H3U8</accession>
<dbReference type="InterPro" id="IPR027417">
    <property type="entry name" value="P-loop_NTPase"/>
</dbReference>
<organism evidence="1 2">
    <name type="scientific">Pseudodonghicola xiamenensis</name>
    <dbReference type="NCBI Taxonomy" id="337702"/>
    <lineage>
        <taxon>Bacteria</taxon>
        <taxon>Pseudomonadati</taxon>
        <taxon>Pseudomonadota</taxon>
        <taxon>Alphaproteobacteria</taxon>
        <taxon>Rhodobacterales</taxon>
        <taxon>Paracoccaceae</taxon>
        <taxon>Pseudodonghicola</taxon>
    </lineage>
</organism>
<dbReference type="AlphaFoldDB" id="A0A8J3H3U8"/>
<keyword evidence="2" id="KW-1185">Reference proteome</keyword>
<evidence type="ECO:0000313" key="1">
    <source>
        <dbReference type="EMBL" id="GHG82633.1"/>
    </source>
</evidence>
<dbReference type="Proteomes" id="UP000611500">
    <property type="component" value="Unassembled WGS sequence"/>
</dbReference>
<reference evidence="1" key="2">
    <citation type="submission" date="2020-09" db="EMBL/GenBank/DDBJ databases">
        <authorList>
            <person name="Sun Q."/>
            <person name="Zhou Y."/>
        </authorList>
    </citation>
    <scope>NUCLEOTIDE SEQUENCE</scope>
    <source>
        <strain evidence="1">CGMCC 1.7081</strain>
    </source>
</reference>
<sequence length="479" mass="53666">MVATKAFDYFVVFAEMRTGSNFLEVNLNALDDVACHGEAFNPHFIGYPNRDAILDVTQAQRDADPDRLLAAVRATPRALGGFRYFHDHDPRVLDTLLEDPRCAKIVLTRNPLDSYVSWKIAQATGQWKLTDVKRRKEAQAHFEAEEFAAHVASLQAFQAQLLNRLQTSGQTAFYVAYEDLQDLGVMNGLAHWLGATARLEELDQSLKPQNPGAVIDKVDNPEEMAQALSGLDRFNLTRTPNFEPRRGPAVPSYVAGRDVPLLYLPVRGGPEAEVVDWLAMLEGVPVEDLASEMTQKDLRQWKRQHPGHRSFSVLRHPAARAHHVFCEKILNEGKGSYRQIRDLLRKKFKLPIPRKSPDASYGRADHRAAFVAFLEFLKMNLAGQTPVRVDAAWGSQAQVFSGFGEFALPDLILREEELASALPALARQVGCDVSVVPTSAAQDVPYPLSDIYDDEIEALVADVYQRDYMMFGFGAWRAY</sequence>
<protein>
    <recommendedName>
        <fullName evidence="3">Nodulation protein NodH</fullName>
    </recommendedName>
</protein>
<dbReference type="EMBL" id="BNAP01000002">
    <property type="protein sequence ID" value="GHG82633.1"/>
    <property type="molecule type" value="Genomic_DNA"/>
</dbReference>
<dbReference type="RefSeq" id="WP_028093496.1">
    <property type="nucleotide sequence ID" value="NZ_BNAP01000002.1"/>
</dbReference>